<dbReference type="EMBL" id="JAJJMO010000001">
    <property type="protein sequence ID" value="MCC9070802.1"/>
    <property type="molecule type" value="Genomic_DNA"/>
</dbReference>
<evidence type="ECO:0000313" key="2">
    <source>
        <dbReference type="Proteomes" id="UP001430919"/>
    </source>
</evidence>
<accession>A0ABS8MRN1</accession>
<sequence length="114" mass="13569">MDHIEKLKFLEECVFYGLENRSNGFDSELIKYFSESEFEIVLDRIENLKIGVNGIEPWLHGEFYDVMSTEEFNSIATDPKWYRGAFSEFKKQNKELLYAASYDVPEEMLRDYKI</sequence>
<protein>
    <submittedName>
        <fullName evidence="1">Uncharacterized protein</fullName>
    </submittedName>
</protein>
<dbReference type="RefSeq" id="WP_229987471.1">
    <property type="nucleotide sequence ID" value="NZ_JAJJMO010000001.1"/>
</dbReference>
<proteinExistence type="predicted"/>
<evidence type="ECO:0000313" key="1">
    <source>
        <dbReference type="EMBL" id="MCC9070802.1"/>
    </source>
</evidence>
<keyword evidence="2" id="KW-1185">Reference proteome</keyword>
<reference evidence="1" key="1">
    <citation type="submission" date="2021-11" db="EMBL/GenBank/DDBJ databases">
        <title>Description of novel Flavobacterium species.</title>
        <authorList>
            <person name="Saticioglu I.B."/>
            <person name="Ay H."/>
            <person name="Altun S."/>
            <person name="Duman M."/>
        </authorList>
    </citation>
    <scope>NUCLEOTIDE SEQUENCE</scope>
    <source>
        <strain evidence="1">F-65</strain>
    </source>
</reference>
<comment type="caution">
    <text evidence="1">The sequence shown here is derived from an EMBL/GenBank/DDBJ whole genome shotgun (WGS) entry which is preliminary data.</text>
</comment>
<dbReference type="Proteomes" id="UP001430919">
    <property type="component" value="Unassembled WGS sequence"/>
</dbReference>
<gene>
    <name evidence="1" type="ORF">LNQ49_04225</name>
</gene>
<name>A0ABS8MRN1_9FLAO</name>
<organism evidence="1 2">
    <name type="scientific">Flavobacterium pisciphilum</name>
    <dbReference type="NCBI Taxonomy" id="2893755"/>
    <lineage>
        <taxon>Bacteria</taxon>
        <taxon>Pseudomonadati</taxon>
        <taxon>Bacteroidota</taxon>
        <taxon>Flavobacteriia</taxon>
        <taxon>Flavobacteriales</taxon>
        <taxon>Flavobacteriaceae</taxon>
        <taxon>Flavobacterium</taxon>
    </lineage>
</organism>